<dbReference type="EMBL" id="JAUSRA010000001">
    <property type="protein sequence ID" value="MDP9795319.1"/>
    <property type="molecule type" value="Genomic_DNA"/>
</dbReference>
<keyword evidence="1" id="KW-0472">Membrane</keyword>
<sequence>MTAPLRRPDGVTGAAYLFSGAAAVWASAAFASFFAVPQYQRHYGDLRESADAALIAGLLLGAGGVVALVVAGLAVLLALLDLSGRPGARTITYLLGALAFVFCVVVVAFDVFAAVPWHRWLMIGAALLTAGLVIAAGVLLALPSSRGWFRLAAQQRAVRAAQARLARQQPIYPFYPPMRPPGAP</sequence>
<keyword evidence="1" id="KW-0812">Transmembrane</keyword>
<comment type="caution">
    <text evidence="2">The sequence shown here is derived from an EMBL/GenBank/DDBJ whole genome shotgun (WGS) entry which is preliminary data.</text>
</comment>
<evidence type="ECO:0000313" key="3">
    <source>
        <dbReference type="Proteomes" id="UP001240984"/>
    </source>
</evidence>
<keyword evidence="1" id="KW-1133">Transmembrane helix</keyword>
<evidence type="ECO:0000256" key="1">
    <source>
        <dbReference type="SAM" id="Phobius"/>
    </source>
</evidence>
<dbReference type="RefSeq" id="WP_306831033.1">
    <property type="nucleotide sequence ID" value="NZ_JAUSRA010000001.1"/>
</dbReference>
<feature type="transmembrane region" description="Helical" evidence="1">
    <location>
        <begin position="12"/>
        <end position="34"/>
    </location>
</feature>
<gene>
    <name evidence="2" type="ORF">J2S43_003831</name>
</gene>
<accession>A0ABT9MVB4</accession>
<feature type="transmembrane region" description="Helical" evidence="1">
    <location>
        <begin position="120"/>
        <end position="142"/>
    </location>
</feature>
<name>A0ABT9MVB4_9ACTN</name>
<feature type="transmembrane region" description="Helical" evidence="1">
    <location>
        <begin position="54"/>
        <end position="79"/>
    </location>
</feature>
<evidence type="ECO:0000313" key="2">
    <source>
        <dbReference type="EMBL" id="MDP9795319.1"/>
    </source>
</evidence>
<protein>
    <submittedName>
        <fullName evidence="2">Membrane protein YdbS with pleckstrin-like domain</fullName>
    </submittedName>
</protein>
<feature type="transmembrane region" description="Helical" evidence="1">
    <location>
        <begin position="91"/>
        <end position="114"/>
    </location>
</feature>
<organism evidence="2 3">
    <name type="scientific">Catenuloplanes nepalensis</name>
    <dbReference type="NCBI Taxonomy" id="587533"/>
    <lineage>
        <taxon>Bacteria</taxon>
        <taxon>Bacillati</taxon>
        <taxon>Actinomycetota</taxon>
        <taxon>Actinomycetes</taxon>
        <taxon>Micromonosporales</taxon>
        <taxon>Micromonosporaceae</taxon>
        <taxon>Catenuloplanes</taxon>
    </lineage>
</organism>
<keyword evidence="3" id="KW-1185">Reference proteome</keyword>
<dbReference type="Proteomes" id="UP001240984">
    <property type="component" value="Unassembled WGS sequence"/>
</dbReference>
<proteinExistence type="predicted"/>
<reference evidence="2 3" key="1">
    <citation type="submission" date="2023-07" db="EMBL/GenBank/DDBJ databases">
        <title>Sequencing the genomes of 1000 actinobacteria strains.</title>
        <authorList>
            <person name="Klenk H.-P."/>
        </authorList>
    </citation>
    <scope>NUCLEOTIDE SEQUENCE [LARGE SCALE GENOMIC DNA]</scope>
    <source>
        <strain evidence="2 3">DSM 44710</strain>
    </source>
</reference>